<sequence length="86" mass="9922">MALKKCLKQQRSLLKRSSITKNHLFLIKIGKQYIDGIDSGFQFFGGRRCGRALLNARFRRCVDLGGRLKSRVHYRHGLKQFSVKGL</sequence>
<accession>A0A7U0J7A1</accession>
<evidence type="ECO:0000313" key="2">
    <source>
        <dbReference type="Proteomes" id="UP000596381"/>
    </source>
</evidence>
<keyword evidence="2" id="KW-1185">Reference proteome</keyword>
<dbReference type="Proteomes" id="UP000596381">
    <property type="component" value="Segment"/>
</dbReference>
<reference evidence="1 2" key="1">
    <citation type="submission" date="2020-12" db="EMBL/GenBank/DDBJ databases">
        <title>Genomic characterization of four novel bacteriophages infecting Klebsiella pneumoniae.</title>
        <authorList>
            <person name="Estrada Bonilla B."/>
            <person name="Costa A.R."/>
            <person name="van Rossum T."/>
            <person name="Hagedoorn S."/>
            <person name="Wallinga H."/>
            <person name="Xiao M."/>
            <person name="Song W."/>
            <person name="Haas P.-J."/>
            <person name="Nobrega F.L."/>
            <person name="Brouns S.J.J."/>
        </authorList>
    </citation>
    <scope>NUCLEOTIDE SEQUENCE [LARGE SCALE GENOMIC DNA]</scope>
</reference>
<protein>
    <submittedName>
        <fullName evidence="1">Uncharacterized protein</fullName>
    </submittedName>
</protein>
<dbReference type="EMBL" id="MW394391">
    <property type="protein sequence ID" value="QQV92322.1"/>
    <property type="molecule type" value="Genomic_DNA"/>
</dbReference>
<gene>
    <name evidence="1" type="ORF">vBKpMFBKp24_283</name>
</gene>
<name>A0A7U0J7A1_9CAUD</name>
<evidence type="ECO:0000313" key="1">
    <source>
        <dbReference type="EMBL" id="QQV92322.1"/>
    </source>
</evidence>
<proteinExistence type="predicted"/>
<organism evidence="1 2">
    <name type="scientific">Klebsiella phage vB_KpM_FBKp24</name>
    <dbReference type="NCBI Taxonomy" id="2801834"/>
    <lineage>
        <taxon>Viruses</taxon>
        <taxon>Duplodnaviria</taxon>
        <taxon>Heunggongvirae</taxon>
        <taxon>Uroviricota</taxon>
        <taxon>Caudoviricetes</taxon>
        <taxon>Chimalliviridae</taxon>
        <taxon>Maaswegvirus</taxon>
        <taxon>Maaswegvirus Kp24</taxon>
    </lineage>
</organism>